<feature type="compositionally biased region" description="Low complexity" evidence="1">
    <location>
        <begin position="33"/>
        <end position="44"/>
    </location>
</feature>
<evidence type="ECO:0000313" key="3">
    <source>
        <dbReference type="Proteomes" id="UP000000245"/>
    </source>
</evidence>
<protein>
    <submittedName>
        <fullName evidence="2">Uncharacterized protein</fullName>
    </submittedName>
</protein>
<dbReference type="EMBL" id="CP000697">
    <property type="protein sequence ID" value="ABQ30422.1"/>
    <property type="molecule type" value="Genomic_DNA"/>
</dbReference>
<dbReference type="KEGG" id="acr:Acry_1210"/>
<dbReference type="STRING" id="349163.Acry_1210"/>
<organism evidence="2 3">
    <name type="scientific">Acidiphilium cryptum (strain JF-5)</name>
    <dbReference type="NCBI Taxonomy" id="349163"/>
    <lineage>
        <taxon>Bacteria</taxon>
        <taxon>Pseudomonadati</taxon>
        <taxon>Pseudomonadota</taxon>
        <taxon>Alphaproteobacteria</taxon>
        <taxon>Acetobacterales</taxon>
        <taxon>Acidocellaceae</taxon>
        <taxon>Acidiphilium</taxon>
    </lineage>
</organism>
<evidence type="ECO:0000313" key="2">
    <source>
        <dbReference type="EMBL" id="ABQ30422.1"/>
    </source>
</evidence>
<gene>
    <name evidence="2" type="ordered locus">Acry_1210</name>
</gene>
<keyword evidence="3" id="KW-1185">Reference proteome</keyword>
<dbReference type="AlphaFoldDB" id="A5FXU0"/>
<sequence>MPAPDDFRSHTSAPLPAGTRRDIARRLAGGPTGPDDPASGSPAGDAAASVRAAVAGRIGLVCVAWPGFAHPLWLRAGSGDAEAAITALRDGVAGLDLPFLPHRIMVIGDGYLAVALAAAFPAAAVASIEPVPGRARLHALNTLPWRRISAIHNPVGIAGARLAVMTDPATGAERLVPDPRGGIVTLGFEPVLRHLGWGEADLLIVDPAACPDLANPAIDGVLAAFRRVMIHTGGTTIPSDLIARFPPPAWRAGTVPSHAVFDRAAFGPQPASRRQPVFDIAGDPLACTLPGRGWRPVGETGFCLAPAGEAPVRLTLRCFAAGPAAFEAQLRLLPAPGPALRLAIGFAAAGSGREIHRAAHEIRPGETRHWRFDLPVYFGEVDISFEVAARDGTGEGGWLEIRDPAFL</sequence>
<evidence type="ECO:0000256" key="1">
    <source>
        <dbReference type="SAM" id="MobiDB-lite"/>
    </source>
</evidence>
<dbReference type="RefSeq" id="WP_011942078.1">
    <property type="nucleotide sequence ID" value="NC_009484.1"/>
</dbReference>
<name>A5FXU0_ACICJ</name>
<accession>A5FXU0</accession>
<dbReference type="Proteomes" id="UP000000245">
    <property type="component" value="Chromosome"/>
</dbReference>
<dbReference type="HOGENOM" id="CLU_675488_0_0_5"/>
<feature type="region of interest" description="Disordered" evidence="1">
    <location>
        <begin position="1"/>
        <end position="44"/>
    </location>
</feature>
<proteinExistence type="predicted"/>
<reference evidence="2 3" key="1">
    <citation type="submission" date="2007-05" db="EMBL/GenBank/DDBJ databases">
        <title>Complete sequence of chromosome of Acidiphilium cryptum JF-5.</title>
        <authorList>
            <consortium name="US DOE Joint Genome Institute"/>
            <person name="Copeland A."/>
            <person name="Lucas S."/>
            <person name="Lapidus A."/>
            <person name="Barry K."/>
            <person name="Detter J.C."/>
            <person name="Glavina del Rio T."/>
            <person name="Hammon N."/>
            <person name="Israni S."/>
            <person name="Dalin E."/>
            <person name="Tice H."/>
            <person name="Pitluck S."/>
            <person name="Sims D."/>
            <person name="Brettin T."/>
            <person name="Bruce D."/>
            <person name="Han C."/>
            <person name="Schmutz J."/>
            <person name="Larimer F."/>
            <person name="Land M."/>
            <person name="Hauser L."/>
            <person name="Kyrpides N."/>
            <person name="Kim E."/>
            <person name="Magnuson T."/>
            <person name="Richardson P."/>
        </authorList>
    </citation>
    <scope>NUCLEOTIDE SEQUENCE [LARGE SCALE GENOMIC DNA]</scope>
    <source>
        <strain evidence="2 3">JF-5</strain>
    </source>
</reference>